<dbReference type="InterPro" id="IPR036291">
    <property type="entry name" value="NAD(P)-bd_dom_sf"/>
</dbReference>
<keyword evidence="4" id="KW-0520">NAD</keyword>
<comment type="similarity">
    <text evidence="2 5">Belongs to the Glu/Leu/Phe/Val dehydrogenases family.</text>
</comment>
<dbReference type="InterPro" id="IPR016211">
    <property type="entry name" value="Glu/Phe/Leu/Val/Trp_DH_bac/arc"/>
</dbReference>
<dbReference type="EMBL" id="BAABKI010000028">
    <property type="protein sequence ID" value="GAA5178410.1"/>
    <property type="molecule type" value="Genomic_DNA"/>
</dbReference>
<dbReference type="InterPro" id="IPR006096">
    <property type="entry name" value="Glu/Leu/Phe/Val/Trp_DH_C"/>
</dbReference>
<dbReference type="PIRSF" id="PIRSF000188">
    <property type="entry name" value="Phe_leu_dh"/>
    <property type="match status" value="1"/>
</dbReference>
<dbReference type="InterPro" id="IPR046346">
    <property type="entry name" value="Aminoacid_DH-like_N_sf"/>
</dbReference>
<evidence type="ECO:0000313" key="8">
    <source>
        <dbReference type="Proteomes" id="UP001500074"/>
    </source>
</evidence>
<dbReference type="RefSeq" id="WP_031383485.1">
    <property type="nucleotide sequence ID" value="NZ_BAABKI010000028.1"/>
</dbReference>
<evidence type="ECO:0000256" key="4">
    <source>
        <dbReference type="ARBA" id="ARBA00023027"/>
    </source>
</evidence>
<accession>A0ABP9RIL5</accession>
<reference evidence="8" key="1">
    <citation type="journal article" date="2019" name="Int. J. Syst. Evol. Microbiol.">
        <title>The Global Catalogue of Microorganisms (GCM) 10K type strain sequencing project: providing services to taxonomists for standard genome sequencing and annotation.</title>
        <authorList>
            <consortium name="The Broad Institute Genomics Platform"/>
            <consortium name="The Broad Institute Genome Sequencing Center for Infectious Disease"/>
            <person name="Wu L."/>
            <person name="Ma J."/>
        </authorList>
    </citation>
    <scope>NUCLEOTIDE SEQUENCE [LARGE SCALE GENOMIC DNA]</scope>
    <source>
        <strain evidence="8">JCM 18472</strain>
    </source>
</reference>
<dbReference type="InterPro" id="IPR006095">
    <property type="entry name" value="Glu/Leu/Phe/Val/Trp_DH"/>
</dbReference>
<dbReference type="PRINTS" id="PR00082">
    <property type="entry name" value="GLFDHDRGNASE"/>
</dbReference>
<keyword evidence="3 5" id="KW-0560">Oxidoreductase</keyword>
<dbReference type="InterPro" id="IPR006097">
    <property type="entry name" value="Glu/Leu/Phe/Val/Trp_DH_dimer"/>
</dbReference>
<dbReference type="SUPFAM" id="SSF53223">
    <property type="entry name" value="Aminoacid dehydrogenase-like, N-terminal domain"/>
    <property type="match status" value="1"/>
</dbReference>
<dbReference type="PANTHER" id="PTHR42722:SF1">
    <property type="entry name" value="VALINE DEHYDROGENASE"/>
    <property type="match status" value="1"/>
</dbReference>
<name>A0ABP9RIL5_9GAMM</name>
<proteinExistence type="inferred from homology"/>
<sequence>MSIFDHAEFRDHEQVVFAHDPLSGLKAIIAIHNSYLGPALGGLQIHPYRNDAQALGNVLRSSRTMTFKSALADLSHGGGKAVIIADPRYDKTPALLEAMGHLIDSLNGRYIAAEDLGSNAADMQALARVTPHVMGLRNPAGAGGDPSPFTAWGVYNAMRGAVRHALGKEELRGVQVAIQGVGHVGARLARYLHEAGARLVLSDVDSHAVNSLARHVDARVVAPKAIFDVDADIFAPCAMGDVLNAEVCRRLQARIVVGAANDQLAEPACAEQLHARGIVYVPDYVANAGGVIEVAWQRRADNDRRRVMAHIAGIERTLETILERAGREGLPPVAIADRLAEERFVKRHTSAT</sequence>
<dbReference type="Pfam" id="PF02812">
    <property type="entry name" value="ELFV_dehydrog_N"/>
    <property type="match status" value="1"/>
</dbReference>
<gene>
    <name evidence="7" type="ORF">GCM10023342_28840</name>
</gene>
<evidence type="ECO:0000256" key="5">
    <source>
        <dbReference type="RuleBase" id="RU004417"/>
    </source>
</evidence>
<dbReference type="InterPro" id="IPR033524">
    <property type="entry name" value="Glu/Leu/Phe/Val_DH_AS"/>
</dbReference>
<dbReference type="PROSITE" id="PS00074">
    <property type="entry name" value="GLFV_DEHYDROGENASE"/>
    <property type="match status" value="1"/>
</dbReference>
<feature type="domain" description="Glutamate/phenylalanine/leucine/valine/L-tryptophan dehydrogenase C-terminal" evidence="6">
    <location>
        <begin position="144"/>
        <end position="352"/>
    </location>
</feature>
<dbReference type="SMART" id="SM00839">
    <property type="entry name" value="ELFV_dehydrog"/>
    <property type="match status" value="1"/>
</dbReference>
<evidence type="ECO:0000256" key="2">
    <source>
        <dbReference type="ARBA" id="ARBA00006382"/>
    </source>
</evidence>
<comment type="function">
    <text evidence="1">Catalyzes the reversible oxidative deamination of glutamate to alpha-ketoglutarate and ammonia.</text>
</comment>
<evidence type="ECO:0000256" key="1">
    <source>
        <dbReference type="ARBA" id="ARBA00003868"/>
    </source>
</evidence>
<organism evidence="7 8">
    <name type="scientific">Modicisalibacter zincidurans</name>
    <dbReference type="NCBI Taxonomy" id="1178777"/>
    <lineage>
        <taxon>Bacteria</taxon>
        <taxon>Pseudomonadati</taxon>
        <taxon>Pseudomonadota</taxon>
        <taxon>Gammaproteobacteria</taxon>
        <taxon>Oceanospirillales</taxon>
        <taxon>Halomonadaceae</taxon>
        <taxon>Modicisalibacter</taxon>
    </lineage>
</organism>
<keyword evidence="8" id="KW-1185">Reference proteome</keyword>
<dbReference type="Pfam" id="PF00208">
    <property type="entry name" value="ELFV_dehydrog"/>
    <property type="match status" value="2"/>
</dbReference>
<dbReference type="SUPFAM" id="SSF51735">
    <property type="entry name" value="NAD(P)-binding Rossmann-fold domains"/>
    <property type="match status" value="1"/>
</dbReference>
<dbReference type="Gene3D" id="3.40.50.720">
    <property type="entry name" value="NAD(P)-binding Rossmann-like Domain"/>
    <property type="match status" value="1"/>
</dbReference>
<dbReference type="CDD" id="cd01075">
    <property type="entry name" value="NAD_bind_Leu_Phe_Val_DH"/>
    <property type="match status" value="1"/>
</dbReference>
<evidence type="ECO:0000259" key="6">
    <source>
        <dbReference type="SMART" id="SM00839"/>
    </source>
</evidence>
<evidence type="ECO:0000256" key="3">
    <source>
        <dbReference type="ARBA" id="ARBA00023002"/>
    </source>
</evidence>
<dbReference type="Gene3D" id="3.40.50.10860">
    <property type="entry name" value="Leucine Dehydrogenase, chain A, domain 1"/>
    <property type="match status" value="1"/>
</dbReference>
<dbReference type="Proteomes" id="UP001500074">
    <property type="component" value="Unassembled WGS sequence"/>
</dbReference>
<comment type="caution">
    <text evidence="7">The sequence shown here is derived from an EMBL/GenBank/DDBJ whole genome shotgun (WGS) entry which is preliminary data.</text>
</comment>
<protein>
    <submittedName>
        <fullName evidence="7">Amino acid dehydrogenase</fullName>
    </submittedName>
</protein>
<evidence type="ECO:0000313" key="7">
    <source>
        <dbReference type="EMBL" id="GAA5178410.1"/>
    </source>
</evidence>
<dbReference type="PANTHER" id="PTHR42722">
    <property type="entry name" value="LEUCINE DEHYDROGENASE"/>
    <property type="match status" value="1"/>
</dbReference>